<feature type="non-terminal residue" evidence="2">
    <location>
        <position position="63"/>
    </location>
</feature>
<name>G5BF13_HETGA</name>
<dbReference type="InParanoid" id="G5BF13"/>
<dbReference type="AlphaFoldDB" id="G5BF13"/>
<dbReference type="Proteomes" id="UP000006813">
    <property type="component" value="Unassembled WGS sequence"/>
</dbReference>
<feature type="transmembrane region" description="Helical" evidence="1">
    <location>
        <begin position="20"/>
        <end position="39"/>
    </location>
</feature>
<evidence type="ECO:0000313" key="3">
    <source>
        <dbReference type="Proteomes" id="UP000006813"/>
    </source>
</evidence>
<keyword evidence="1" id="KW-0472">Membrane</keyword>
<gene>
    <name evidence="2" type="ORF">GW7_02983</name>
</gene>
<dbReference type="EMBL" id="JH169902">
    <property type="protein sequence ID" value="EHB07874.1"/>
    <property type="molecule type" value="Genomic_DNA"/>
</dbReference>
<proteinExistence type="predicted"/>
<protein>
    <submittedName>
        <fullName evidence="2">Uncharacterized protein</fullName>
    </submittedName>
</protein>
<reference evidence="2 3" key="1">
    <citation type="journal article" date="2011" name="Nature">
        <title>Genome sequencing reveals insights into physiology and longevity of the naked mole rat.</title>
        <authorList>
            <person name="Kim E.B."/>
            <person name="Fang X."/>
            <person name="Fushan A.A."/>
            <person name="Huang Z."/>
            <person name="Lobanov A.V."/>
            <person name="Han L."/>
            <person name="Marino S.M."/>
            <person name="Sun X."/>
            <person name="Turanov A.A."/>
            <person name="Yang P."/>
            <person name="Yim S.H."/>
            <person name="Zhao X."/>
            <person name="Kasaikina M.V."/>
            <person name="Stoletzki N."/>
            <person name="Peng C."/>
            <person name="Polak P."/>
            <person name="Xiong Z."/>
            <person name="Kiezun A."/>
            <person name="Zhu Y."/>
            <person name="Chen Y."/>
            <person name="Kryukov G.V."/>
            <person name="Zhang Q."/>
            <person name="Peshkin L."/>
            <person name="Yang L."/>
            <person name="Bronson R.T."/>
            <person name="Buffenstein R."/>
            <person name="Wang B."/>
            <person name="Han C."/>
            <person name="Li Q."/>
            <person name="Chen L."/>
            <person name="Zhao W."/>
            <person name="Sunyaev S.R."/>
            <person name="Park T.J."/>
            <person name="Zhang G."/>
            <person name="Wang J."/>
            <person name="Gladyshev V.N."/>
        </authorList>
    </citation>
    <scope>NUCLEOTIDE SEQUENCE [LARGE SCALE GENOMIC DNA]</scope>
</reference>
<evidence type="ECO:0000256" key="1">
    <source>
        <dbReference type="SAM" id="Phobius"/>
    </source>
</evidence>
<sequence>RSSCLSLPSAGITGVHHHAQLLFAFFTLILSRMRIIMNLRQPGLHSKFKGSLDYTVRPCLKKT</sequence>
<feature type="non-terminal residue" evidence="2">
    <location>
        <position position="1"/>
    </location>
</feature>
<accession>G5BF13</accession>
<evidence type="ECO:0000313" key="2">
    <source>
        <dbReference type="EMBL" id="EHB07874.1"/>
    </source>
</evidence>
<organism evidence="2 3">
    <name type="scientific">Heterocephalus glaber</name>
    <name type="common">Naked mole rat</name>
    <dbReference type="NCBI Taxonomy" id="10181"/>
    <lineage>
        <taxon>Eukaryota</taxon>
        <taxon>Metazoa</taxon>
        <taxon>Chordata</taxon>
        <taxon>Craniata</taxon>
        <taxon>Vertebrata</taxon>
        <taxon>Euteleostomi</taxon>
        <taxon>Mammalia</taxon>
        <taxon>Eutheria</taxon>
        <taxon>Euarchontoglires</taxon>
        <taxon>Glires</taxon>
        <taxon>Rodentia</taxon>
        <taxon>Hystricomorpha</taxon>
        <taxon>Bathyergidae</taxon>
        <taxon>Heterocephalus</taxon>
    </lineage>
</organism>
<keyword evidence="1" id="KW-1133">Transmembrane helix</keyword>
<keyword evidence="1" id="KW-0812">Transmembrane</keyword>